<gene>
    <name evidence="3" type="ORF">DWY69_05560</name>
</gene>
<evidence type="ECO:0000313" key="4">
    <source>
        <dbReference type="Proteomes" id="UP000261166"/>
    </source>
</evidence>
<dbReference type="Pfam" id="PF04014">
    <property type="entry name" value="MazE_antitoxin"/>
    <property type="match status" value="1"/>
</dbReference>
<sequence>MVFSERWERAGLLSWKMVRKWKYLLLQERKEKKMAEKMYKRLNKRGGMSIPASVRREMGWEPEDAMELEVTKDNQLIMKQYQPRCVFCGEMDGVVTISGKGICRSCIVIAAGKGAASEPER</sequence>
<dbReference type="NCBIfam" id="TIGR01439">
    <property type="entry name" value="lp_hng_hel_AbrB"/>
    <property type="match status" value="1"/>
</dbReference>
<dbReference type="GO" id="GO:0003677">
    <property type="term" value="F:DNA binding"/>
    <property type="evidence" value="ECO:0007669"/>
    <property type="project" value="UniProtKB-UniRule"/>
</dbReference>
<dbReference type="EMBL" id="QVLU01000004">
    <property type="protein sequence ID" value="RGE72965.1"/>
    <property type="molecule type" value="Genomic_DNA"/>
</dbReference>
<protein>
    <recommendedName>
        <fullName evidence="2">SpoVT-AbrB domain-containing protein</fullName>
    </recommendedName>
</protein>
<reference evidence="3 4" key="1">
    <citation type="submission" date="2018-08" db="EMBL/GenBank/DDBJ databases">
        <title>A genome reference for cultivated species of the human gut microbiota.</title>
        <authorList>
            <person name="Zou Y."/>
            <person name="Xue W."/>
            <person name="Luo G."/>
        </authorList>
    </citation>
    <scope>NUCLEOTIDE SEQUENCE [LARGE SCALE GENOMIC DNA]</scope>
    <source>
        <strain evidence="3 4">AF26-4BH</strain>
    </source>
</reference>
<dbReference type="SUPFAM" id="SSF89447">
    <property type="entry name" value="AbrB/MazE/MraZ-like"/>
    <property type="match status" value="1"/>
</dbReference>
<organism evidence="3 4">
    <name type="scientific">Eisenbergiella massiliensis</name>
    <dbReference type="NCBI Taxonomy" id="1720294"/>
    <lineage>
        <taxon>Bacteria</taxon>
        <taxon>Bacillati</taxon>
        <taxon>Bacillota</taxon>
        <taxon>Clostridia</taxon>
        <taxon>Lachnospirales</taxon>
        <taxon>Lachnospiraceae</taxon>
        <taxon>Eisenbergiella</taxon>
    </lineage>
</organism>
<evidence type="ECO:0000256" key="1">
    <source>
        <dbReference type="PROSITE-ProRule" id="PRU01076"/>
    </source>
</evidence>
<comment type="caution">
    <text evidence="3">The sequence shown here is derived from an EMBL/GenBank/DDBJ whole genome shotgun (WGS) entry which is preliminary data.</text>
</comment>
<dbReference type="SMART" id="SM00966">
    <property type="entry name" value="SpoVT_AbrB"/>
    <property type="match status" value="1"/>
</dbReference>
<dbReference type="Gene3D" id="2.10.260.10">
    <property type="match status" value="1"/>
</dbReference>
<keyword evidence="1" id="KW-0238">DNA-binding</keyword>
<dbReference type="InterPro" id="IPR037914">
    <property type="entry name" value="SpoVT-AbrB_sf"/>
</dbReference>
<dbReference type="PROSITE" id="PS51740">
    <property type="entry name" value="SPOVT_ABRB"/>
    <property type="match status" value="1"/>
</dbReference>
<feature type="domain" description="SpoVT-AbrB" evidence="2">
    <location>
        <begin position="37"/>
        <end position="83"/>
    </location>
</feature>
<name>A0A3E3J0X8_9FIRM</name>
<proteinExistence type="predicted"/>
<dbReference type="InterPro" id="IPR007159">
    <property type="entry name" value="SpoVT-AbrB_dom"/>
</dbReference>
<dbReference type="Proteomes" id="UP000261166">
    <property type="component" value="Unassembled WGS sequence"/>
</dbReference>
<dbReference type="AlphaFoldDB" id="A0A3E3J0X8"/>
<evidence type="ECO:0000313" key="3">
    <source>
        <dbReference type="EMBL" id="RGE72965.1"/>
    </source>
</evidence>
<accession>A0A3E3J0X8</accession>
<dbReference type="OrthoDB" id="9782993at2"/>
<evidence type="ECO:0000259" key="2">
    <source>
        <dbReference type="PROSITE" id="PS51740"/>
    </source>
</evidence>